<organism evidence="2 3">
    <name type="scientific">Abeliophyllum distichum</name>
    <dbReference type="NCBI Taxonomy" id="126358"/>
    <lineage>
        <taxon>Eukaryota</taxon>
        <taxon>Viridiplantae</taxon>
        <taxon>Streptophyta</taxon>
        <taxon>Embryophyta</taxon>
        <taxon>Tracheophyta</taxon>
        <taxon>Spermatophyta</taxon>
        <taxon>Magnoliopsida</taxon>
        <taxon>eudicotyledons</taxon>
        <taxon>Gunneridae</taxon>
        <taxon>Pentapetalae</taxon>
        <taxon>asterids</taxon>
        <taxon>lamiids</taxon>
        <taxon>Lamiales</taxon>
        <taxon>Oleaceae</taxon>
        <taxon>Forsythieae</taxon>
        <taxon>Abeliophyllum</taxon>
    </lineage>
</organism>
<feature type="region of interest" description="Disordered" evidence="1">
    <location>
        <begin position="1"/>
        <end position="22"/>
    </location>
</feature>
<name>A0ABD1PQ56_9LAMI</name>
<accession>A0ABD1PQ56</accession>
<reference evidence="3" key="1">
    <citation type="submission" date="2024-07" db="EMBL/GenBank/DDBJ databases">
        <title>Two chromosome-level genome assemblies of Korean endemic species Abeliophyllum distichum and Forsythia ovata (Oleaceae).</title>
        <authorList>
            <person name="Jang H."/>
        </authorList>
    </citation>
    <scope>NUCLEOTIDE SEQUENCE [LARGE SCALE GENOMIC DNA]</scope>
</reference>
<gene>
    <name evidence="2" type="ORF">Adt_41901</name>
</gene>
<evidence type="ECO:0000313" key="2">
    <source>
        <dbReference type="EMBL" id="KAL2466050.1"/>
    </source>
</evidence>
<evidence type="ECO:0000313" key="3">
    <source>
        <dbReference type="Proteomes" id="UP001604336"/>
    </source>
</evidence>
<proteinExistence type="predicted"/>
<keyword evidence="3" id="KW-1185">Reference proteome</keyword>
<dbReference type="EMBL" id="JBFOLK010000013">
    <property type="protein sequence ID" value="KAL2466050.1"/>
    <property type="molecule type" value="Genomic_DNA"/>
</dbReference>
<dbReference type="Proteomes" id="UP001604336">
    <property type="component" value="Unassembled WGS sequence"/>
</dbReference>
<protein>
    <submittedName>
        <fullName evidence="2">Activating signal cointegrator 1 complex subunit 2-like protein</fullName>
    </submittedName>
</protein>
<evidence type="ECO:0000256" key="1">
    <source>
        <dbReference type="SAM" id="MobiDB-lite"/>
    </source>
</evidence>
<comment type="caution">
    <text evidence="2">The sequence shown here is derived from an EMBL/GenBank/DDBJ whole genome shotgun (WGS) entry which is preliminary data.</text>
</comment>
<sequence>MYELGYSYDDEGDGLTKSFEEDDDDEDLSFFHEIRSTFVPRGFVRSKLDKYTGRDDSMYHLADYKIEMKLKNASPSLKCMAFHMTLTGTTNRWYLKLKSDSIRSWPQLKKAYMSAFVGQGPCHKVE</sequence>
<dbReference type="AlphaFoldDB" id="A0ABD1PQ56"/>